<protein>
    <submittedName>
        <fullName evidence="2">Uncharacterized protein</fullName>
    </submittedName>
</protein>
<keyword evidence="1" id="KW-0472">Membrane</keyword>
<evidence type="ECO:0000313" key="2">
    <source>
        <dbReference type="EMBL" id="CAF2029844.1"/>
    </source>
</evidence>
<organism evidence="2 3">
    <name type="scientific">Rotaria magnacalcarata</name>
    <dbReference type="NCBI Taxonomy" id="392030"/>
    <lineage>
        <taxon>Eukaryota</taxon>
        <taxon>Metazoa</taxon>
        <taxon>Spiralia</taxon>
        <taxon>Gnathifera</taxon>
        <taxon>Rotifera</taxon>
        <taxon>Eurotatoria</taxon>
        <taxon>Bdelloidea</taxon>
        <taxon>Philodinida</taxon>
        <taxon>Philodinidae</taxon>
        <taxon>Rotaria</taxon>
    </lineage>
</organism>
<dbReference type="EMBL" id="CAJNRG010001236">
    <property type="protein sequence ID" value="CAF2029844.1"/>
    <property type="molecule type" value="Genomic_DNA"/>
</dbReference>
<sequence length="308" mass="35138">MRLKNQNRRSNVNLPDKNLSAVSTRLTTSKYIAEQRAKARDIIHIIQLSMAVTTKVEKTGLDYLLSLFNATQKFVVHIRRTPNHNDTIDITTSDNSDDSDQPNPLQVPEIIIVISVLLLWCASIIIFIRHSELLRIRHRDLPTRRTIEPPINLNRVTSINYTSDILIHSKSRMSSVSIVPPVLSNNRVSGCKQGEKMETISLSIPPIPRKRRNTHSFDLNTLLSAKCSFDKSEDKKRLLHPYHIPSEVKHSLLDLHRKSIDSVLRKSTGNLSLTTSSTFHSTNDIPKRRNFINQSLMMKKMTSQDLPV</sequence>
<keyword evidence="1" id="KW-1133">Transmembrane helix</keyword>
<evidence type="ECO:0000256" key="1">
    <source>
        <dbReference type="SAM" id="Phobius"/>
    </source>
</evidence>
<dbReference type="Proteomes" id="UP000663887">
    <property type="component" value="Unassembled WGS sequence"/>
</dbReference>
<keyword evidence="1" id="KW-0812">Transmembrane</keyword>
<accession>A0A816N2W4</accession>
<comment type="caution">
    <text evidence="2">The sequence shown here is derived from an EMBL/GenBank/DDBJ whole genome shotgun (WGS) entry which is preliminary data.</text>
</comment>
<gene>
    <name evidence="2" type="ORF">XDN619_LOCUS4927</name>
</gene>
<feature type="transmembrane region" description="Helical" evidence="1">
    <location>
        <begin position="110"/>
        <end position="128"/>
    </location>
</feature>
<name>A0A816N2W4_9BILA</name>
<evidence type="ECO:0000313" key="3">
    <source>
        <dbReference type="Proteomes" id="UP000663887"/>
    </source>
</evidence>
<dbReference type="AlphaFoldDB" id="A0A816N2W4"/>
<proteinExistence type="predicted"/>
<reference evidence="2" key="1">
    <citation type="submission" date="2021-02" db="EMBL/GenBank/DDBJ databases">
        <authorList>
            <person name="Nowell W R."/>
        </authorList>
    </citation>
    <scope>NUCLEOTIDE SEQUENCE</scope>
</reference>